<proteinExistence type="predicted"/>
<dbReference type="RefSeq" id="WP_264205797.1">
    <property type="nucleotide sequence ID" value="NZ_JAOZEW010000007.1"/>
</dbReference>
<feature type="domain" description="TM2" evidence="6">
    <location>
        <begin position="18"/>
        <end position="70"/>
    </location>
</feature>
<keyword evidence="4 5" id="KW-0472">Membrane</keyword>
<comment type="caution">
    <text evidence="7">The sequence shown here is derived from an EMBL/GenBank/DDBJ whole genome shotgun (WGS) entry which is preliminary data.</text>
</comment>
<reference evidence="7" key="1">
    <citation type="submission" date="2022-10" db="EMBL/GenBank/DDBJ databases">
        <title>Two novel species of Flavobacterium.</title>
        <authorList>
            <person name="Liu Q."/>
            <person name="Xin Y.-H."/>
        </authorList>
    </citation>
    <scope>NUCLEOTIDE SEQUENCE</scope>
    <source>
        <strain evidence="7">LS1R49</strain>
    </source>
</reference>
<gene>
    <name evidence="7" type="ORF">OIU83_08365</name>
</gene>
<dbReference type="GO" id="GO:0016020">
    <property type="term" value="C:membrane"/>
    <property type="evidence" value="ECO:0007669"/>
    <property type="project" value="UniProtKB-SubCell"/>
</dbReference>
<evidence type="ECO:0000256" key="2">
    <source>
        <dbReference type="ARBA" id="ARBA00022692"/>
    </source>
</evidence>
<evidence type="ECO:0000256" key="1">
    <source>
        <dbReference type="ARBA" id="ARBA00004141"/>
    </source>
</evidence>
<dbReference type="AlphaFoldDB" id="A0A9X2ZE32"/>
<evidence type="ECO:0000313" key="8">
    <source>
        <dbReference type="Proteomes" id="UP001151079"/>
    </source>
</evidence>
<keyword evidence="8" id="KW-1185">Reference proteome</keyword>
<dbReference type="Pfam" id="PF05154">
    <property type="entry name" value="TM2"/>
    <property type="match status" value="1"/>
</dbReference>
<dbReference type="EMBL" id="JAOZEW010000007">
    <property type="protein sequence ID" value="MCV9927660.1"/>
    <property type="molecule type" value="Genomic_DNA"/>
</dbReference>
<evidence type="ECO:0000256" key="5">
    <source>
        <dbReference type="SAM" id="Phobius"/>
    </source>
</evidence>
<evidence type="ECO:0000256" key="3">
    <source>
        <dbReference type="ARBA" id="ARBA00022989"/>
    </source>
</evidence>
<keyword evidence="2 5" id="KW-0812">Transmembrane</keyword>
<dbReference type="InterPro" id="IPR007829">
    <property type="entry name" value="TM2"/>
</dbReference>
<keyword evidence="3 5" id="KW-1133">Transmembrane helix</keyword>
<evidence type="ECO:0000259" key="6">
    <source>
        <dbReference type="Pfam" id="PF05154"/>
    </source>
</evidence>
<comment type="subcellular location">
    <subcellularLocation>
        <location evidence="1">Membrane</location>
        <topology evidence="1">Multi-pass membrane protein</topology>
    </subcellularLocation>
</comment>
<accession>A0A9X2ZE32</accession>
<sequence>MENSKPEETNNSQIIKPENKKVLAGVLAIVLGGLGVHKFILGYTKEGIIQLVIGVVTCGAGGIIGLVEGIIYLTKTDEEFYQTYQVGKKGWF</sequence>
<organism evidence="7 8">
    <name type="scientific">Flavobacterium shii</name>
    <dbReference type="NCBI Taxonomy" id="2987687"/>
    <lineage>
        <taxon>Bacteria</taxon>
        <taxon>Pseudomonadati</taxon>
        <taxon>Bacteroidota</taxon>
        <taxon>Flavobacteriia</taxon>
        <taxon>Flavobacteriales</taxon>
        <taxon>Flavobacteriaceae</taxon>
        <taxon>Flavobacterium</taxon>
    </lineage>
</organism>
<name>A0A9X2ZE32_9FLAO</name>
<evidence type="ECO:0000313" key="7">
    <source>
        <dbReference type="EMBL" id="MCV9927660.1"/>
    </source>
</evidence>
<evidence type="ECO:0000256" key="4">
    <source>
        <dbReference type="ARBA" id="ARBA00023136"/>
    </source>
</evidence>
<feature type="transmembrane region" description="Helical" evidence="5">
    <location>
        <begin position="47"/>
        <end position="73"/>
    </location>
</feature>
<feature type="transmembrane region" description="Helical" evidence="5">
    <location>
        <begin position="21"/>
        <end position="41"/>
    </location>
</feature>
<protein>
    <submittedName>
        <fullName evidence="7">TM2 domain-containing protein</fullName>
    </submittedName>
</protein>
<dbReference type="Proteomes" id="UP001151079">
    <property type="component" value="Unassembled WGS sequence"/>
</dbReference>